<comment type="caution">
    <text evidence="10">The sequence shown here is derived from an EMBL/GenBank/DDBJ whole genome shotgun (WGS) entry which is preliminary data.</text>
</comment>
<accession>A0ABP6LI71</accession>
<keyword evidence="6 7" id="KW-0472">Membrane</keyword>
<comment type="subcellular location">
    <subcellularLocation>
        <location evidence="1 7">Cell membrane</location>
        <topology evidence="1 7">Multi-pass membrane protein</topology>
    </subcellularLocation>
</comment>
<dbReference type="InterPro" id="IPR000515">
    <property type="entry name" value="MetI-like"/>
</dbReference>
<dbReference type="Pfam" id="PF00528">
    <property type="entry name" value="BPD_transp_1"/>
    <property type="match status" value="1"/>
</dbReference>
<proteinExistence type="inferred from homology"/>
<feature type="compositionally biased region" description="Polar residues" evidence="8">
    <location>
        <begin position="1"/>
        <end position="11"/>
    </location>
</feature>
<evidence type="ECO:0000256" key="1">
    <source>
        <dbReference type="ARBA" id="ARBA00004651"/>
    </source>
</evidence>
<evidence type="ECO:0000259" key="9">
    <source>
        <dbReference type="PROSITE" id="PS50928"/>
    </source>
</evidence>
<feature type="transmembrane region" description="Helical" evidence="7">
    <location>
        <begin position="202"/>
        <end position="226"/>
    </location>
</feature>
<feature type="transmembrane region" description="Helical" evidence="7">
    <location>
        <begin position="118"/>
        <end position="139"/>
    </location>
</feature>
<keyword evidence="3" id="KW-1003">Cell membrane</keyword>
<keyword evidence="11" id="KW-1185">Reference proteome</keyword>
<dbReference type="Gene3D" id="1.10.3720.10">
    <property type="entry name" value="MetI-like"/>
    <property type="match status" value="1"/>
</dbReference>
<dbReference type="PANTHER" id="PTHR43227:SF7">
    <property type="entry name" value="ARABINOOLIGOSACCHARIDES TRANSPORT SYSTEM PERMEASE PROTEIN ARAP"/>
    <property type="match status" value="1"/>
</dbReference>
<name>A0ABP6LI71_9ACTN</name>
<evidence type="ECO:0000256" key="3">
    <source>
        <dbReference type="ARBA" id="ARBA00022475"/>
    </source>
</evidence>
<evidence type="ECO:0000256" key="8">
    <source>
        <dbReference type="SAM" id="MobiDB-lite"/>
    </source>
</evidence>
<dbReference type="CDD" id="cd06261">
    <property type="entry name" value="TM_PBP2"/>
    <property type="match status" value="1"/>
</dbReference>
<dbReference type="EMBL" id="BAAAWD010000032">
    <property type="protein sequence ID" value="GAA3042232.1"/>
    <property type="molecule type" value="Genomic_DNA"/>
</dbReference>
<keyword evidence="5 7" id="KW-1133">Transmembrane helix</keyword>
<dbReference type="Proteomes" id="UP001499930">
    <property type="component" value="Unassembled WGS sequence"/>
</dbReference>
<dbReference type="PANTHER" id="PTHR43227">
    <property type="entry name" value="BLL4140 PROTEIN"/>
    <property type="match status" value="1"/>
</dbReference>
<evidence type="ECO:0000256" key="6">
    <source>
        <dbReference type="ARBA" id="ARBA00023136"/>
    </source>
</evidence>
<dbReference type="InterPro" id="IPR050809">
    <property type="entry name" value="UgpAE/MalFG_permease"/>
</dbReference>
<dbReference type="InterPro" id="IPR035906">
    <property type="entry name" value="MetI-like_sf"/>
</dbReference>
<evidence type="ECO:0000256" key="4">
    <source>
        <dbReference type="ARBA" id="ARBA00022692"/>
    </source>
</evidence>
<feature type="transmembrane region" description="Helical" evidence="7">
    <location>
        <begin position="309"/>
        <end position="327"/>
    </location>
</feature>
<reference evidence="11" key="1">
    <citation type="journal article" date="2019" name="Int. J. Syst. Evol. Microbiol.">
        <title>The Global Catalogue of Microorganisms (GCM) 10K type strain sequencing project: providing services to taxonomists for standard genome sequencing and annotation.</title>
        <authorList>
            <consortium name="The Broad Institute Genomics Platform"/>
            <consortium name="The Broad Institute Genome Sequencing Center for Infectious Disease"/>
            <person name="Wu L."/>
            <person name="Ma J."/>
        </authorList>
    </citation>
    <scope>NUCLEOTIDE SEQUENCE [LARGE SCALE GENOMIC DNA]</scope>
    <source>
        <strain evidence="11">JCM 3106</strain>
    </source>
</reference>
<feature type="region of interest" description="Disordered" evidence="8">
    <location>
        <begin position="1"/>
        <end position="33"/>
    </location>
</feature>
<feature type="transmembrane region" description="Helical" evidence="7">
    <location>
        <begin position="151"/>
        <end position="171"/>
    </location>
</feature>
<keyword evidence="2 7" id="KW-0813">Transport</keyword>
<dbReference type="PROSITE" id="PS50928">
    <property type="entry name" value="ABC_TM1"/>
    <property type="match status" value="1"/>
</dbReference>
<evidence type="ECO:0000313" key="11">
    <source>
        <dbReference type="Proteomes" id="UP001499930"/>
    </source>
</evidence>
<gene>
    <name evidence="10" type="ORF">GCM10017559_83970</name>
</gene>
<evidence type="ECO:0000313" key="10">
    <source>
        <dbReference type="EMBL" id="GAA3042232.1"/>
    </source>
</evidence>
<evidence type="ECO:0000256" key="2">
    <source>
        <dbReference type="ARBA" id="ARBA00022448"/>
    </source>
</evidence>
<dbReference type="SUPFAM" id="SSF161098">
    <property type="entry name" value="MetI-like"/>
    <property type="match status" value="1"/>
</dbReference>
<protein>
    <submittedName>
        <fullName evidence="10">Sugar ABC transporter permease</fullName>
    </submittedName>
</protein>
<keyword evidence="4 7" id="KW-0812">Transmembrane</keyword>
<organism evidence="10 11">
    <name type="scientific">Streptosporangium longisporum</name>
    <dbReference type="NCBI Taxonomy" id="46187"/>
    <lineage>
        <taxon>Bacteria</taxon>
        <taxon>Bacillati</taxon>
        <taxon>Actinomycetota</taxon>
        <taxon>Actinomycetes</taxon>
        <taxon>Streptosporangiales</taxon>
        <taxon>Streptosporangiaceae</taxon>
        <taxon>Streptosporangium</taxon>
    </lineage>
</organism>
<feature type="transmembrane region" description="Helical" evidence="7">
    <location>
        <begin position="43"/>
        <end position="65"/>
    </location>
</feature>
<feature type="transmembrane region" description="Helical" evidence="7">
    <location>
        <begin position="246"/>
        <end position="268"/>
    </location>
</feature>
<evidence type="ECO:0000256" key="5">
    <source>
        <dbReference type="ARBA" id="ARBA00022989"/>
    </source>
</evidence>
<comment type="similarity">
    <text evidence="7">Belongs to the binding-protein-dependent transport system permease family.</text>
</comment>
<sequence>MALSTGRVSSTTRDRAAGAEGARGQGRRSGGGGPFRRALGRHWYALAMVAPVILVTGLLIGWPLARGVYLSLTDATEANIGRTIGVNVIPSTYEFVGLENYVGILTSSLFWDKLTWTVTWTVACVALHYGLGLGLALLLNRRLRFRSAYRLLLILPWAIPGFVSAFIWRYLYNSDFGVINAMLKAAGLGAVGWLDDPTTAKIAVIAVNVWMGVPFMMVAMLGGLQSIPGELYEAAEVDGATPWQRFRFITLPGLSTVSSTVVLLGTIWTFNMFPVIYLISGGGPGSSTEILVTYAFREAFTGVRNYSNSAAWGVIILLLLVVLAVVYRRSLRKQGEVW</sequence>
<evidence type="ECO:0000256" key="7">
    <source>
        <dbReference type="RuleBase" id="RU363032"/>
    </source>
</evidence>
<feature type="compositionally biased region" description="Gly residues" evidence="8">
    <location>
        <begin position="21"/>
        <end position="33"/>
    </location>
</feature>
<feature type="domain" description="ABC transmembrane type-1" evidence="9">
    <location>
        <begin position="114"/>
        <end position="327"/>
    </location>
</feature>